<dbReference type="PANTHER" id="PTHR18966">
    <property type="entry name" value="IONOTROPIC GLUTAMATE RECEPTOR"/>
    <property type="match status" value="1"/>
</dbReference>
<name>A0A819EGC8_9BILA</name>
<keyword evidence="1" id="KW-1133">Transmembrane helix</keyword>
<sequence length="130" mass="15010">MGKDFGQSAFGIVFQKKWQYEQILNIQILALRESGELDNLKRKWFQTTSCAQISDTSQAMTIQSMAGLFLTFAIITLLAILLFLWKKRFLIRKCLFNTKHNSNILARRSILICKPASKYPTISKVVIYDK</sequence>
<dbReference type="Proteomes" id="UP000663881">
    <property type="component" value="Unassembled WGS sequence"/>
</dbReference>
<dbReference type="Gene3D" id="3.40.190.10">
    <property type="entry name" value="Periplasmic binding protein-like II"/>
    <property type="match status" value="1"/>
</dbReference>
<keyword evidence="1" id="KW-0472">Membrane</keyword>
<evidence type="ECO:0000313" key="2">
    <source>
        <dbReference type="EMBL" id="CAF3851610.1"/>
    </source>
</evidence>
<dbReference type="InterPro" id="IPR015683">
    <property type="entry name" value="Ionotropic_Glu_rcpt"/>
</dbReference>
<accession>A0A819EGC8</accession>
<comment type="caution">
    <text evidence="2">The sequence shown here is derived from an EMBL/GenBank/DDBJ whole genome shotgun (WGS) entry which is preliminary data.</text>
</comment>
<organism evidence="2 3">
    <name type="scientific">Adineta steineri</name>
    <dbReference type="NCBI Taxonomy" id="433720"/>
    <lineage>
        <taxon>Eukaryota</taxon>
        <taxon>Metazoa</taxon>
        <taxon>Spiralia</taxon>
        <taxon>Gnathifera</taxon>
        <taxon>Rotifera</taxon>
        <taxon>Eurotatoria</taxon>
        <taxon>Bdelloidea</taxon>
        <taxon>Adinetida</taxon>
        <taxon>Adinetidae</taxon>
        <taxon>Adineta</taxon>
    </lineage>
</organism>
<evidence type="ECO:0000256" key="1">
    <source>
        <dbReference type="SAM" id="Phobius"/>
    </source>
</evidence>
<dbReference type="AlphaFoldDB" id="A0A819EGC8"/>
<protein>
    <submittedName>
        <fullName evidence="2">Uncharacterized protein</fullName>
    </submittedName>
</protein>
<reference evidence="2" key="1">
    <citation type="submission" date="2021-02" db="EMBL/GenBank/DDBJ databases">
        <authorList>
            <person name="Nowell W R."/>
        </authorList>
    </citation>
    <scope>NUCLEOTIDE SEQUENCE</scope>
</reference>
<gene>
    <name evidence="2" type="ORF">OKA104_LOCUS21529</name>
</gene>
<feature type="transmembrane region" description="Helical" evidence="1">
    <location>
        <begin position="65"/>
        <end position="85"/>
    </location>
</feature>
<evidence type="ECO:0000313" key="3">
    <source>
        <dbReference type="Proteomes" id="UP000663881"/>
    </source>
</evidence>
<dbReference type="SUPFAM" id="SSF53850">
    <property type="entry name" value="Periplasmic binding protein-like II"/>
    <property type="match status" value="1"/>
</dbReference>
<proteinExistence type="predicted"/>
<dbReference type="EMBL" id="CAJOAY010001504">
    <property type="protein sequence ID" value="CAF3851610.1"/>
    <property type="molecule type" value="Genomic_DNA"/>
</dbReference>
<keyword evidence="1" id="KW-0812">Transmembrane</keyword>